<keyword evidence="7" id="KW-1185">Reference proteome</keyword>
<dbReference type="EMBL" id="JAAARO010000001">
    <property type="protein sequence ID" value="KAF5752461.1"/>
    <property type="molecule type" value="Genomic_DNA"/>
</dbReference>
<comment type="caution">
    <text evidence="6">The sequence shown here is derived from an EMBL/GenBank/DDBJ whole genome shotgun (WGS) entry which is preliminary data.</text>
</comment>
<dbReference type="GO" id="GO:0016121">
    <property type="term" value="P:carotene catabolic process"/>
    <property type="evidence" value="ECO:0007669"/>
    <property type="project" value="TreeGrafter"/>
</dbReference>
<gene>
    <name evidence="6" type="ORF">HS088_TW01G00371</name>
</gene>
<feature type="binding site" evidence="5">
    <location>
        <position position="62"/>
    </location>
    <ligand>
        <name>Fe cation</name>
        <dbReference type="ChEBI" id="CHEBI:24875"/>
        <note>catalytic</note>
    </ligand>
</feature>
<dbReference type="GO" id="GO:0010436">
    <property type="term" value="F:carotenoid dioxygenase activity"/>
    <property type="evidence" value="ECO:0007669"/>
    <property type="project" value="TreeGrafter"/>
</dbReference>
<comment type="cofactor">
    <cofactor evidence="5">
        <name>Fe(2+)</name>
        <dbReference type="ChEBI" id="CHEBI:29033"/>
    </cofactor>
    <text evidence="5">Binds 1 Fe(2+) ion per subunit.</text>
</comment>
<keyword evidence="4 5" id="KW-0408">Iron</keyword>
<dbReference type="PANTHER" id="PTHR10543:SF101">
    <property type="entry name" value="9-CIS-EPOXYCAROTENOID DIOXYGENASE NCED6, CHLOROPLASTIC"/>
    <property type="match status" value="1"/>
</dbReference>
<accession>A0A7J7E1Q2</accession>
<dbReference type="AlphaFoldDB" id="A0A7J7E1Q2"/>
<protein>
    <submittedName>
        <fullName evidence="6">Uncharacterized protein</fullName>
    </submittedName>
</protein>
<keyword evidence="2 5" id="KW-0479">Metal-binding</keyword>
<reference evidence="6 7" key="1">
    <citation type="journal article" date="2020" name="Nat. Commun.">
        <title>Genome of Tripterygium wilfordii and identification of cytochrome P450 involved in triptolide biosynthesis.</title>
        <authorList>
            <person name="Tu L."/>
            <person name="Su P."/>
            <person name="Zhang Z."/>
            <person name="Gao L."/>
            <person name="Wang J."/>
            <person name="Hu T."/>
            <person name="Zhou J."/>
            <person name="Zhang Y."/>
            <person name="Zhao Y."/>
            <person name="Liu Y."/>
            <person name="Song Y."/>
            <person name="Tong Y."/>
            <person name="Lu Y."/>
            <person name="Yang J."/>
            <person name="Xu C."/>
            <person name="Jia M."/>
            <person name="Peters R.J."/>
            <person name="Huang L."/>
            <person name="Gao W."/>
        </authorList>
    </citation>
    <scope>NUCLEOTIDE SEQUENCE [LARGE SCALE GENOMIC DNA]</scope>
    <source>
        <strain evidence="7">cv. XIE 37</strain>
        <tissue evidence="6">Leaf</tissue>
    </source>
</reference>
<evidence type="ECO:0000256" key="1">
    <source>
        <dbReference type="ARBA" id="ARBA00006787"/>
    </source>
</evidence>
<evidence type="ECO:0000256" key="4">
    <source>
        <dbReference type="ARBA" id="ARBA00023004"/>
    </source>
</evidence>
<name>A0A7J7E1Q2_TRIWF</name>
<organism evidence="6 7">
    <name type="scientific">Tripterygium wilfordii</name>
    <name type="common">Thunder God vine</name>
    <dbReference type="NCBI Taxonomy" id="458696"/>
    <lineage>
        <taxon>Eukaryota</taxon>
        <taxon>Viridiplantae</taxon>
        <taxon>Streptophyta</taxon>
        <taxon>Embryophyta</taxon>
        <taxon>Tracheophyta</taxon>
        <taxon>Spermatophyta</taxon>
        <taxon>Magnoliopsida</taxon>
        <taxon>eudicotyledons</taxon>
        <taxon>Gunneridae</taxon>
        <taxon>Pentapetalae</taxon>
        <taxon>rosids</taxon>
        <taxon>fabids</taxon>
        <taxon>Celastrales</taxon>
        <taxon>Celastraceae</taxon>
        <taxon>Tripterygium</taxon>
    </lineage>
</organism>
<dbReference type="Pfam" id="PF03055">
    <property type="entry name" value="RPE65"/>
    <property type="match status" value="1"/>
</dbReference>
<sequence>MTENFVLFLDHQVIFQLPEINRGGSPIIYDRTKTSRFGILRKRDINESGILWIDVPNVFCFHLYNAWEEDDDTIVVIGSCMNPPDSIFSGSEDPTRTELTKIQLNMRMGESSRKVIVLGMNLETGQVTEPIVRK</sequence>
<dbReference type="PANTHER" id="PTHR10543">
    <property type="entry name" value="BETA-CAROTENE DIOXYGENASE"/>
    <property type="match status" value="1"/>
</dbReference>
<dbReference type="InParanoid" id="A0A7J7E1Q2"/>
<evidence type="ECO:0000256" key="2">
    <source>
        <dbReference type="ARBA" id="ARBA00022723"/>
    </source>
</evidence>
<keyword evidence="3" id="KW-0223">Dioxygenase</keyword>
<evidence type="ECO:0000313" key="7">
    <source>
        <dbReference type="Proteomes" id="UP000593562"/>
    </source>
</evidence>
<evidence type="ECO:0000256" key="5">
    <source>
        <dbReference type="PIRSR" id="PIRSR604294-1"/>
    </source>
</evidence>
<comment type="similarity">
    <text evidence="1">Belongs to the carotenoid oxygenase family.</text>
</comment>
<evidence type="ECO:0000256" key="3">
    <source>
        <dbReference type="ARBA" id="ARBA00022964"/>
    </source>
</evidence>
<proteinExistence type="inferred from homology"/>
<dbReference type="GO" id="GO:0046872">
    <property type="term" value="F:metal ion binding"/>
    <property type="evidence" value="ECO:0007669"/>
    <property type="project" value="UniProtKB-KW"/>
</dbReference>
<dbReference type="Proteomes" id="UP000593562">
    <property type="component" value="Unassembled WGS sequence"/>
</dbReference>
<evidence type="ECO:0000313" key="6">
    <source>
        <dbReference type="EMBL" id="KAF5752461.1"/>
    </source>
</evidence>
<dbReference type="InterPro" id="IPR004294">
    <property type="entry name" value="Carotenoid_Oase"/>
</dbReference>
<dbReference type="GO" id="GO:0009570">
    <property type="term" value="C:chloroplast stroma"/>
    <property type="evidence" value="ECO:0007669"/>
    <property type="project" value="TreeGrafter"/>
</dbReference>
<keyword evidence="3" id="KW-0560">Oxidoreductase</keyword>